<organism evidence="5">
    <name type="scientific">Enterobius vermicularis</name>
    <name type="common">Human pinworm</name>
    <dbReference type="NCBI Taxonomy" id="51028"/>
    <lineage>
        <taxon>Eukaryota</taxon>
        <taxon>Metazoa</taxon>
        <taxon>Ecdysozoa</taxon>
        <taxon>Nematoda</taxon>
        <taxon>Chromadorea</taxon>
        <taxon>Rhabditida</taxon>
        <taxon>Spirurina</taxon>
        <taxon>Oxyuridomorpha</taxon>
        <taxon>Oxyuroidea</taxon>
        <taxon>Oxyuridae</taxon>
        <taxon>Enterobius</taxon>
    </lineage>
</organism>
<reference evidence="3 4" key="2">
    <citation type="submission" date="2018-10" db="EMBL/GenBank/DDBJ databases">
        <authorList>
            <consortium name="Pathogen Informatics"/>
        </authorList>
    </citation>
    <scope>NUCLEOTIDE SEQUENCE [LARGE SCALE GENOMIC DNA]</scope>
</reference>
<name>A0A0N4VLI0_ENTVE</name>
<feature type="transmembrane region" description="Helical" evidence="1">
    <location>
        <begin position="130"/>
        <end position="153"/>
    </location>
</feature>
<protein>
    <submittedName>
        <fullName evidence="5">Acyl_transf_3 domain-containing protein</fullName>
    </submittedName>
</protein>
<dbReference type="GO" id="GO:0016020">
    <property type="term" value="C:membrane"/>
    <property type="evidence" value="ECO:0007669"/>
    <property type="project" value="TreeGrafter"/>
</dbReference>
<dbReference type="Proteomes" id="UP000274131">
    <property type="component" value="Unassembled WGS sequence"/>
</dbReference>
<evidence type="ECO:0000256" key="1">
    <source>
        <dbReference type="SAM" id="Phobius"/>
    </source>
</evidence>
<dbReference type="Pfam" id="PF01757">
    <property type="entry name" value="Acyl_transf_3"/>
    <property type="match status" value="1"/>
</dbReference>
<feature type="domain" description="Acyltransferase 3" evidence="2">
    <location>
        <begin position="30"/>
        <end position="194"/>
    </location>
</feature>
<evidence type="ECO:0000313" key="3">
    <source>
        <dbReference type="EMBL" id="VDD96275.1"/>
    </source>
</evidence>
<keyword evidence="1" id="KW-1133">Transmembrane helix</keyword>
<evidence type="ECO:0000313" key="5">
    <source>
        <dbReference type="WBParaSite" id="EVEC_0001174801-mRNA-1"/>
    </source>
</evidence>
<dbReference type="GO" id="GO:0016747">
    <property type="term" value="F:acyltransferase activity, transferring groups other than amino-acyl groups"/>
    <property type="evidence" value="ECO:0007669"/>
    <property type="project" value="InterPro"/>
</dbReference>
<gene>
    <name evidence="3" type="ORF">EVEC_LOCUS11026</name>
</gene>
<evidence type="ECO:0000313" key="4">
    <source>
        <dbReference type="Proteomes" id="UP000274131"/>
    </source>
</evidence>
<feature type="transmembrane region" description="Helical" evidence="1">
    <location>
        <begin position="40"/>
        <end position="61"/>
    </location>
</feature>
<dbReference type="PANTHER" id="PTHR23028">
    <property type="entry name" value="ACETYLTRANSFERASE"/>
    <property type="match status" value="1"/>
</dbReference>
<sequence>MTIQDDSIWAAGFATNIHKYLQNLDYFTEISNYDFLLHTWSLAVEIQFYLIVPVLMVLLSVPFAGKLLWCAVFFSSLWYNITATGPLQFSSLQSRMWQFICGGIVNILPKEYQNSLVLVPGLVLLSPVTFLLPLSAAILRLICTLSAATVIYFGNELTNKYVLGNSVLCFVGDVSYSVYLYHWPTIICYHRLGTIDFPRLPVI</sequence>
<dbReference type="GO" id="GO:0000271">
    <property type="term" value="P:polysaccharide biosynthetic process"/>
    <property type="evidence" value="ECO:0007669"/>
    <property type="project" value="TreeGrafter"/>
</dbReference>
<keyword evidence="1" id="KW-0472">Membrane</keyword>
<reference evidence="5" key="1">
    <citation type="submission" date="2017-02" db="UniProtKB">
        <authorList>
            <consortium name="WormBaseParasite"/>
        </authorList>
    </citation>
    <scope>IDENTIFICATION</scope>
</reference>
<keyword evidence="1" id="KW-0812">Transmembrane</keyword>
<proteinExistence type="predicted"/>
<evidence type="ECO:0000259" key="2">
    <source>
        <dbReference type="Pfam" id="PF01757"/>
    </source>
</evidence>
<dbReference type="OrthoDB" id="92766at2759"/>
<dbReference type="WBParaSite" id="EVEC_0001174801-mRNA-1">
    <property type="protein sequence ID" value="EVEC_0001174801-mRNA-1"/>
    <property type="gene ID" value="EVEC_0001174801"/>
</dbReference>
<dbReference type="InterPro" id="IPR002656">
    <property type="entry name" value="Acyl_transf_3_dom"/>
</dbReference>
<keyword evidence="4" id="KW-1185">Reference proteome</keyword>
<feature type="transmembrane region" description="Helical" evidence="1">
    <location>
        <begin position="68"/>
        <end position="89"/>
    </location>
</feature>
<dbReference type="InterPro" id="IPR050879">
    <property type="entry name" value="Acyltransferase_3"/>
</dbReference>
<accession>A0A0N4VLI0</accession>
<dbReference type="AlphaFoldDB" id="A0A0N4VLI0"/>
<dbReference type="EMBL" id="UXUI01011490">
    <property type="protein sequence ID" value="VDD96275.1"/>
    <property type="molecule type" value="Genomic_DNA"/>
</dbReference>
<dbReference type="PANTHER" id="PTHR23028:SF53">
    <property type="entry name" value="ACYL_TRANSF_3 DOMAIN-CONTAINING PROTEIN"/>
    <property type="match status" value="1"/>
</dbReference>